<name>A0ACB9EFW1_ARCLA</name>
<accession>A0ACB9EFW1</accession>
<dbReference type="EMBL" id="CM042048">
    <property type="protein sequence ID" value="KAI3757834.1"/>
    <property type="molecule type" value="Genomic_DNA"/>
</dbReference>
<evidence type="ECO:0000313" key="1">
    <source>
        <dbReference type="EMBL" id="KAI3757834.1"/>
    </source>
</evidence>
<comment type="caution">
    <text evidence="1">The sequence shown here is derived from an EMBL/GenBank/DDBJ whole genome shotgun (WGS) entry which is preliminary data.</text>
</comment>
<gene>
    <name evidence="1" type="ORF">L6452_05377</name>
</gene>
<reference evidence="2" key="1">
    <citation type="journal article" date="2022" name="Mol. Ecol. Resour.">
        <title>The genomes of chicory, endive, great burdock and yacon provide insights into Asteraceae palaeo-polyploidization history and plant inulin production.</title>
        <authorList>
            <person name="Fan W."/>
            <person name="Wang S."/>
            <person name="Wang H."/>
            <person name="Wang A."/>
            <person name="Jiang F."/>
            <person name="Liu H."/>
            <person name="Zhao H."/>
            <person name="Xu D."/>
            <person name="Zhang Y."/>
        </authorList>
    </citation>
    <scope>NUCLEOTIDE SEQUENCE [LARGE SCALE GENOMIC DNA]</scope>
    <source>
        <strain evidence="2">cv. Niubang</strain>
    </source>
</reference>
<reference evidence="1 2" key="2">
    <citation type="journal article" date="2022" name="Mol. Ecol. Resour.">
        <title>The genomes of chicory, endive, great burdock and yacon provide insights into Asteraceae paleo-polyploidization history and plant inulin production.</title>
        <authorList>
            <person name="Fan W."/>
            <person name="Wang S."/>
            <person name="Wang H."/>
            <person name="Wang A."/>
            <person name="Jiang F."/>
            <person name="Liu H."/>
            <person name="Zhao H."/>
            <person name="Xu D."/>
            <person name="Zhang Y."/>
        </authorList>
    </citation>
    <scope>NUCLEOTIDE SEQUENCE [LARGE SCALE GENOMIC DNA]</scope>
    <source>
        <strain evidence="2">cv. Niubang</strain>
    </source>
</reference>
<evidence type="ECO:0000313" key="2">
    <source>
        <dbReference type="Proteomes" id="UP001055879"/>
    </source>
</evidence>
<keyword evidence="2" id="KW-1185">Reference proteome</keyword>
<organism evidence="1 2">
    <name type="scientific">Arctium lappa</name>
    <name type="common">Greater burdock</name>
    <name type="synonym">Lappa major</name>
    <dbReference type="NCBI Taxonomy" id="4217"/>
    <lineage>
        <taxon>Eukaryota</taxon>
        <taxon>Viridiplantae</taxon>
        <taxon>Streptophyta</taxon>
        <taxon>Embryophyta</taxon>
        <taxon>Tracheophyta</taxon>
        <taxon>Spermatophyta</taxon>
        <taxon>Magnoliopsida</taxon>
        <taxon>eudicotyledons</taxon>
        <taxon>Gunneridae</taxon>
        <taxon>Pentapetalae</taxon>
        <taxon>asterids</taxon>
        <taxon>campanulids</taxon>
        <taxon>Asterales</taxon>
        <taxon>Asteraceae</taxon>
        <taxon>Carduoideae</taxon>
        <taxon>Cardueae</taxon>
        <taxon>Arctiinae</taxon>
        <taxon>Arctium</taxon>
    </lineage>
</organism>
<proteinExistence type="predicted"/>
<sequence>MNLTDTSGEFAGKNVSVGKSDCMMPSSDEKLNTATASMSIKEVMKKEVLPPITKAELSEKSQGDTPKICIEVGSSSRVTRSQGKKKQTKIDITATKGEGSNMSTKRSTSPLERETQDNGKRHGRMEKGSSTSRRIKKSESTELEDGGFGLLPLINRVETRKDNTNATKMKDGIDDGQSDNQEKRAKELKIDAESSIHKGLAYSNEHGFNDLLIELNRLFKHSSASGERTPKSPMKKGFLSPCTDMVLSQQINDPLVVLWESPTYVREVDESMECTQSRACVSELQTDKGKAILFDEPSGPAAWVNETNASLPQSRPEDDKEKVKLIDPKKEECVKGRWGPRNAYTT</sequence>
<dbReference type="Proteomes" id="UP001055879">
    <property type="component" value="Linkage Group LG02"/>
</dbReference>
<protein>
    <submittedName>
        <fullName evidence="1">Uncharacterized protein</fullName>
    </submittedName>
</protein>